<feature type="binding site" description="covalent" evidence="6">
    <location>
        <position position="81"/>
    </location>
    <ligand>
        <name>heme c</name>
        <dbReference type="ChEBI" id="CHEBI:61717"/>
    </ligand>
</feature>
<dbReference type="EMBL" id="AP018738">
    <property type="protein sequence ID" value="BBE50133.1"/>
    <property type="molecule type" value="Genomic_DNA"/>
</dbReference>
<dbReference type="InterPro" id="IPR036909">
    <property type="entry name" value="Cyt_c-like_dom_sf"/>
</dbReference>
<protein>
    <submittedName>
        <fullName evidence="9">Cytochrome c-551</fullName>
    </submittedName>
</protein>
<keyword evidence="7" id="KW-0732">Signal</keyword>
<keyword evidence="3 6" id="KW-0479">Metal-binding</keyword>
<dbReference type="KEGG" id="fam:OYT1_ch0566"/>
<organism evidence="9 10">
    <name type="scientific">Ferriphaselus amnicola</name>
    <dbReference type="NCBI Taxonomy" id="1188319"/>
    <lineage>
        <taxon>Bacteria</taxon>
        <taxon>Pseudomonadati</taxon>
        <taxon>Pseudomonadota</taxon>
        <taxon>Betaproteobacteria</taxon>
        <taxon>Nitrosomonadales</taxon>
        <taxon>Gallionellaceae</taxon>
        <taxon>Ferriphaselus</taxon>
    </lineage>
</organism>
<dbReference type="Gene3D" id="1.10.760.10">
    <property type="entry name" value="Cytochrome c-like domain"/>
    <property type="match status" value="1"/>
</dbReference>
<comment type="PTM">
    <text evidence="6">Binds 1 heme c group covalently per subunit.</text>
</comment>
<dbReference type="Pfam" id="PF00034">
    <property type="entry name" value="Cytochrom_C"/>
    <property type="match status" value="1"/>
</dbReference>
<evidence type="ECO:0000256" key="2">
    <source>
        <dbReference type="ARBA" id="ARBA00022617"/>
    </source>
</evidence>
<dbReference type="InterPro" id="IPR009056">
    <property type="entry name" value="Cyt_c-like_dom"/>
</dbReference>
<feature type="chain" id="PRO_5017225096" evidence="7">
    <location>
        <begin position="22"/>
        <end position="103"/>
    </location>
</feature>
<name>A0A2Z6G9L6_9PROT</name>
<reference evidence="9 10" key="1">
    <citation type="submission" date="2018-06" db="EMBL/GenBank/DDBJ databases">
        <title>OYT1 Genome Sequencing.</title>
        <authorList>
            <person name="Kato S."/>
            <person name="Itoh T."/>
            <person name="Ohkuma M."/>
        </authorList>
    </citation>
    <scope>NUCLEOTIDE SEQUENCE [LARGE SCALE GENOMIC DNA]</scope>
    <source>
        <strain evidence="9 10">OYT1</strain>
    </source>
</reference>
<keyword evidence="4" id="KW-0249">Electron transport</keyword>
<dbReference type="Proteomes" id="UP000033070">
    <property type="component" value="Chromosome"/>
</dbReference>
<keyword evidence="10" id="KW-1185">Reference proteome</keyword>
<evidence type="ECO:0000256" key="4">
    <source>
        <dbReference type="ARBA" id="ARBA00022982"/>
    </source>
</evidence>
<evidence type="ECO:0000259" key="8">
    <source>
        <dbReference type="PROSITE" id="PS51007"/>
    </source>
</evidence>
<accession>A0A2Z6G9L6</accession>
<dbReference type="PRINTS" id="PR00606">
    <property type="entry name" value="CYTCHROMECID"/>
</dbReference>
<keyword evidence="2 6" id="KW-0349">Heme</keyword>
<dbReference type="STRING" id="1188319.OYT1_00186"/>
<sequence length="103" mass="10853">MKSIFATVAVVGLMFAGNAMAVDMPADGKAKCGACHKIDTKLVGPSWKDVATKYKGQKDAEATLVANITKGGQFGWKMGQMPAKGMGANEAQIKDLAKFIMTL</sequence>
<evidence type="ECO:0000313" key="10">
    <source>
        <dbReference type="Proteomes" id="UP000033070"/>
    </source>
</evidence>
<evidence type="ECO:0000313" key="9">
    <source>
        <dbReference type="EMBL" id="BBE50133.1"/>
    </source>
</evidence>
<evidence type="ECO:0000256" key="3">
    <source>
        <dbReference type="ARBA" id="ARBA00022723"/>
    </source>
</evidence>
<keyword evidence="5 6" id="KW-0408">Iron</keyword>
<dbReference type="OrthoDB" id="9811281at2"/>
<dbReference type="InterPro" id="IPR002324">
    <property type="entry name" value="Cyt_c_ID"/>
</dbReference>
<dbReference type="AlphaFoldDB" id="A0A2Z6G9L6"/>
<proteinExistence type="predicted"/>
<feature type="binding site" description="covalent" evidence="6">
    <location>
        <position position="36"/>
    </location>
    <ligand>
        <name>heme c</name>
        <dbReference type="ChEBI" id="CHEBI:61717"/>
    </ligand>
</feature>
<evidence type="ECO:0000256" key="5">
    <source>
        <dbReference type="ARBA" id="ARBA00023004"/>
    </source>
</evidence>
<dbReference type="GO" id="GO:0020037">
    <property type="term" value="F:heme binding"/>
    <property type="evidence" value="ECO:0007669"/>
    <property type="project" value="InterPro"/>
</dbReference>
<keyword evidence="1" id="KW-0813">Transport</keyword>
<dbReference type="GO" id="GO:0005506">
    <property type="term" value="F:iron ion binding"/>
    <property type="evidence" value="ECO:0007669"/>
    <property type="project" value="InterPro"/>
</dbReference>
<gene>
    <name evidence="9" type="ORF">OYT1_ch0566</name>
</gene>
<evidence type="ECO:0000256" key="7">
    <source>
        <dbReference type="SAM" id="SignalP"/>
    </source>
</evidence>
<feature type="signal peptide" evidence="7">
    <location>
        <begin position="1"/>
        <end position="21"/>
    </location>
</feature>
<dbReference type="RefSeq" id="WP_062625452.1">
    <property type="nucleotide sequence ID" value="NZ_AP018738.1"/>
</dbReference>
<dbReference type="PROSITE" id="PS51007">
    <property type="entry name" value="CYTC"/>
    <property type="match status" value="1"/>
</dbReference>
<feature type="binding site" description="covalent" evidence="6">
    <location>
        <position position="32"/>
    </location>
    <ligand>
        <name>heme c</name>
        <dbReference type="ChEBI" id="CHEBI:61717"/>
    </ligand>
</feature>
<dbReference type="SUPFAM" id="SSF46626">
    <property type="entry name" value="Cytochrome c"/>
    <property type="match status" value="1"/>
</dbReference>
<feature type="domain" description="Cytochrome c" evidence="8">
    <location>
        <begin position="12"/>
        <end position="103"/>
    </location>
</feature>
<evidence type="ECO:0000256" key="1">
    <source>
        <dbReference type="ARBA" id="ARBA00022448"/>
    </source>
</evidence>
<evidence type="ECO:0000256" key="6">
    <source>
        <dbReference type="PIRSR" id="PIRSR602324-1"/>
    </source>
</evidence>
<dbReference type="GO" id="GO:0009055">
    <property type="term" value="F:electron transfer activity"/>
    <property type="evidence" value="ECO:0007669"/>
    <property type="project" value="InterPro"/>
</dbReference>